<keyword evidence="3" id="KW-1185">Reference proteome</keyword>
<feature type="region of interest" description="Disordered" evidence="1">
    <location>
        <begin position="437"/>
        <end position="464"/>
    </location>
</feature>
<feature type="compositionally biased region" description="Low complexity" evidence="1">
    <location>
        <begin position="439"/>
        <end position="453"/>
    </location>
</feature>
<sequence>MPIDIGPQVDWFGPVTGGAGEVVAEQMPNGDAAIVFSQGATIVAAVRSAKTGKVGKPVSVTFEAEPTAPGGVTTVREIFVGPLKSGFVAILSMADSKLGGDPNLSLVGQVFSATGAKVGKPFHVNPANAAKIQHDAVAVVGLADGGFNVYFNERDSYFSIYTNGLTMRRFDATGVAKGPAKVIVPNETLGFVQTDPINPAAILKPDGKILLAYMPNQANGAALIRTRTFTPDGVPVGPAADVDGVGVVDTAPSMARLKDGRIAMAYLQVPAGTTSAVAVARFLNKDGKPVAKLPFRVSSDLPGRQGMARVEATANGGFAVSWARDYTTFLARLFGPLGKPLGRDFPVIAPVANAIYGYGGVVAAGTGVIGYQSAIVVPSAHVYAKAYGLGSTVGITRAGTPGPDAYTGGAKDDDLSGAASADKLVGAAGIDSLAGGDGPDVLSGGDGPDVLDGGPDKDTVTGGRGPDSFVIAGTDQGPDKFTDFDAAGGDRIALRGDGFKNSIGIPLVGVFLVTGEAPKPWLPVPTFLFDTRTKRLSYDPNGTFKDDDPLPLADLPGVTTLTAGNFTIY</sequence>
<evidence type="ECO:0000313" key="2">
    <source>
        <dbReference type="EMBL" id="TDP83277.1"/>
    </source>
</evidence>
<dbReference type="InterPro" id="IPR011049">
    <property type="entry name" value="Serralysin-like_metalloprot_C"/>
</dbReference>
<protein>
    <recommendedName>
        <fullName evidence="4">Hemolysin type calcium-binding protein</fullName>
    </recommendedName>
</protein>
<evidence type="ECO:0000313" key="3">
    <source>
        <dbReference type="Proteomes" id="UP000294547"/>
    </source>
</evidence>
<dbReference type="Proteomes" id="UP000294547">
    <property type="component" value="Unassembled WGS sequence"/>
</dbReference>
<dbReference type="PRINTS" id="PR00313">
    <property type="entry name" value="CABNDNGRPT"/>
</dbReference>
<dbReference type="RefSeq" id="WP_126538083.1">
    <property type="nucleotide sequence ID" value="NZ_BSPM01000009.1"/>
</dbReference>
<dbReference type="PROSITE" id="PS00330">
    <property type="entry name" value="HEMOLYSIN_CALCIUM"/>
    <property type="match status" value="2"/>
</dbReference>
<dbReference type="InterPro" id="IPR018511">
    <property type="entry name" value="Hemolysin-typ_Ca-bd_CS"/>
</dbReference>
<organism evidence="2 3">
    <name type="scientific">Oharaeibacter diazotrophicus</name>
    <dbReference type="NCBI Taxonomy" id="1920512"/>
    <lineage>
        <taxon>Bacteria</taxon>
        <taxon>Pseudomonadati</taxon>
        <taxon>Pseudomonadota</taxon>
        <taxon>Alphaproteobacteria</taxon>
        <taxon>Hyphomicrobiales</taxon>
        <taxon>Pleomorphomonadaceae</taxon>
        <taxon>Oharaeibacter</taxon>
    </lineage>
</organism>
<dbReference type="SUPFAM" id="SSF51120">
    <property type="entry name" value="beta-Roll"/>
    <property type="match status" value="1"/>
</dbReference>
<dbReference type="InterPro" id="IPR001343">
    <property type="entry name" value="Hemolysn_Ca-bd"/>
</dbReference>
<comment type="caution">
    <text evidence="2">The sequence shown here is derived from an EMBL/GenBank/DDBJ whole genome shotgun (WGS) entry which is preliminary data.</text>
</comment>
<evidence type="ECO:0008006" key="4">
    <source>
        <dbReference type="Google" id="ProtNLM"/>
    </source>
</evidence>
<dbReference type="EMBL" id="SNXY01000009">
    <property type="protein sequence ID" value="TDP83277.1"/>
    <property type="molecule type" value="Genomic_DNA"/>
</dbReference>
<evidence type="ECO:0000256" key="1">
    <source>
        <dbReference type="SAM" id="MobiDB-lite"/>
    </source>
</evidence>
<dbReference type="Pfam" id="PF00353">
    <property type="entry name" value="HemolysinCabind"/>
    <property type="match status" value="2"/>
</dbReference>
<dbReference type="OrthoDB" id="5485153at2"/>
<accession>A0A4R6RC71</accession>
<name>A0A4R6RC71_9HYPH</name>
<dbReference type="Gene3D" id="2.150.10.10">
    <property type="entry name" value="Serralysin-like metalloprotease, C-terminal"/>
    <property type="match status" value="1"/>
</dbReference>
<dbReference type="GO" id="GO:0005509">
    <property type="term" value="F:calcium ion binding"/>
    <property type="evidence" value="ECO:0007669"/>
    <property type="project" value="InterPro"/>
</dbReference>
<gene>
    <name evidence="2" type="ORF">EDD54_3236</name>
</gene>
<proteinExistence type="predicted"/>
<dbReference type="AlphaFoldDB" id="A0A4R6RC71"/>
<reference evidence="2 3" key="1">
    <citation type="submission" date="2019-03" db="EMBL/GenBank/DDBJ databases">
        <title>Genomic Encyclopedia of Type Strains, Phase IV (KMG-IV): sequencing the most valuable type-strain genomes for metagenomic binning, comparative biology and taxonomic classification.</title>
        <authorList>
            <person name="Goeker M."/>
        </authorList>
    </citation>
    <scope>NUCLEOTIDE SEQUENCE [LARGE SCALE GENOMIC DNA]</scope>
    <source>
        <strain evidence="2 3">DSM 102969</strain>
    </source>
</reference>